<sequence>MVLSRFWFITFLLHLTQSFLFHNRRNFLGFHDRTFTDNDKNNCTLSNCQQHDDYYTYLSACRKKDANAIYISSDLKCQKGNQVALARFRNAVNETGWGILEVETFNGVDEITQAFAAGLLEGILTRQLITYHFRNTIEEMCNGDDGFCKKLFSYLSKNLNWIKRTVSKKTEMDIYWKQVNLTFAQLTGMNYGYLKKTSTMYKPVISFEVTPIYMIQLAGDFIDLGKIFGRNKTDSSHCSGLVKVAPNNADLFISHVTMSGYETMNRILKFYKFAFDKQKVPGYAVSFSSYAGTLASIDDFLLASSGLAIIETTIGIYNKSLYKVVRSDGQLHCWIRSIIATRLANTAKQWMRIFARYNSGTYNNQWIVVDYKLFEPRNELPTKNLLWVLEQIPGLVIAHDMTWFLKNYTYWPSYNIAYFKTISETSGSEQKGQIWDWYKWDSCPRAKIFKRDHHKVVDLDSLQKLMRYNDYKHEEFSKCNCIPPYSAEASISTRGDLNPANGTYELDVMGHRNHGAIDYKGTNYQLFKNLRFKAWGGPTYDPLPPFNWATTDIQAKHYGQPTVWQFKEMETKWETTL</sequence>
<organism evidence="8 9">
    <name type="scientific">Onchocerca flexuosa</name>
    <dbReference type="NCBI Taxonomy" id="387005"/>
    <lineage>
        <taxon>Eukaryota</taxon>
        <taxon>Metazoa</taxon>
        <taxon>Ecdysozoa</taxon>
        <taxon>Nematoda</taxon>
        <taxon>Chromadorea</taxon>
        <taxon>Rhabditida</taxon>
        <taxon>Spirurina</taxon>
        <taxon>Spiruromorpha</taxon>
        <taxon>Filarioidea</taxon>
        <taxon>Onchocercidae</taxon>
        <taxon>Onchocerca</taxon>
    </lineage>
</organism>
<feature type="chain" id="PRO_5011817840" description="Phospholipase B-like" evidence="7">
    <location>
        <begin position="19"/>
        <end position="577"/>
    </location>
</feature>
<dbReference type="InterPro" id="IPR007000">
    <property type="entry name" value="PLipase_B-like"/>
</dbReference>
<dbReference type="GO" id="GO:0004620">
    <property type="term" value="F:phospholipase activity"/>
    <property type="evidence" value="ECO:0007669"/>
    <property type="project" value="InterPro"/>
</dbReference>
<gene>
    <name evidence="8" type="ORF">X798_01256</name>
</gene>
<keyword evidence="3 7" id="KW-0378">Hydrolase</keyword>
<keyword evidence="6" id="KW-0325">Glycoprotein</keyword>
<dbReference type="EMBL" id="KZ269980">
    <property type="protein sequence ID" value="OZC11400.1"/>
    <property type="molecule type" value="Genomic_DNA"/>
</dbReference>
<dbReference type="EC" id="3.1.1.-" evidence="7"/>
<reference evidence="8 9" key="1">
    <citation type="submission" date="2015-12" db="EMBL/GenBank/DDBJ databases">
        <title>Draft genome of the nematode, Onchocerca flexuosa.</title>
        <authorList>
            <person name="Mitreva M."/>
        </authorList>
    </citation>
    <scope>NUCLEOTIDE SEQUENCE [LARGE SCALE GENOMIC DNA]</scope>
    <source>
        <strain evidence="8">Red Deer</strain>
    </source>
</reference>
<dbReference type="GO" id="GO:0009395">
    <property type="term" value="P:phospholipid catabolic process"/>
    <property type="evidence" value="ECO:0007669"/>
    <property type="project" value="TreeGrafter"/>
</dbReference>
<protein>
    <recommendedName>
        <fullName evidence="7">Phospholipase B-like</fullName>
        <ecNumber evidence="7">3.1.1.-</ecNumber>
    </recommendedName>
</protein>
<dbReference type="Pfam" id="PF04916">
    <property type="entry name" value="Phospholip_B"/>
    <property type="match status" value="1"/>
</dbReference>
<keyword evidence="4 7" id="KW-0442">Lipid degradation</keyword>
<evidence type="ECO:0000256" key="2">
    <source>
        <dbReference type="ARBA" id="ARBA00022729"/>
    </source>
</evidence>
<keyword evidence="9" id="KW-1185">Reference proteome</keyword>
<evidence type="ECO:0000256" key="6">
    <source>
        <dbReference type="ARBA" id="ARBA00023180"/>
    </source>
</evidence>
<keyword evidence="2 7" id="KW-0732">Signal</keyword>
<evidence type="ECO:0000313" key="8">
    <source>
        <dbReference type="EMBL" id="OZC11400.1"/>
    </source>
</evidence>
<accession>A0A238C2X3</accession>
<dbReference type="AlphaFoldDB" id="A0A238C2X3"/>
<comment type="similarity">
    <text evidence="1 7">Belongs to the phospholipase B-like family.</text>
</comment>
<dbReference type="Proteomes" id="UP000242913">
    <property type="component" value="Unassembled WGS sequence"/>
</dbReference>
<proteinExistence type="inferred from homology"/>
<dbReference type="PANTHER" id="PTHR12370:SF8">
    <property type="entry name" value="PHOSPHOLIPASE B-LIKE 3-RELATED"/>
    <property type="match status" value="1"/>
</dbReference>
<evidence type="ECO:0000256" key="1">
    <source>
        <dbReference type="ARBA" id="ARBA00007835"/>
    </source>
</evidence>
<comment type="function">
    <text evidence="7">Putative phospholipase.</text>
</comment>
<name>A0A238C2X3_9BILA</name>
<dbReference type="OrthoDB" id="443524at2759"/>
<dbReference type="GO" id="GO:0005576">
    <property type="term" value="C:extracellular region"/>
    <property type="evidence" value="ECO:0007669"/>
    <property type="project" value="TreeGrafter"/>
</dbReference>
<dbReference type="PANTHER" id="PTHR12370">
    <property type="entry name" value="PHOSPHOLIPASE B-RELATED"/>
    <property type="match status" value="1"/>
</dbReference>
<feature type="signal peptide" evidence="7">
    <location>
        <begin position="1"/>
        <end position="18"/>
    </location>
</feature>
<evidence type="ECO:0000256" key="4">
    <source>
        <dbReference type="ARBA" id="ARBA00022963"/>
    </source>
</evidence>
<dbReference type="Gene3D" id="3.60.60.30">
    <property type="match status" value="1"/>
</dbReference>
<evidence type="ECO:0000256" key="5">
    <source>
        <dbReference type="ARBA" id="ARBA00023098"/>
    </source>
</evidence>
<evidence type="ECO:0000256" key="3">
    <source>
        <dbReference type="ARBA" id="ARBA00022801"/>
    </source>
</evidence>
<keyword evidence="5 7" id="KW-0443">Lipid metabolism</keyword>
<evidence type="ECO:0000313" key="9">
    <source>
        <dbReference type="Proteomes" id="UP000242913"/>
    </source>
</evidence>
<evidence type="ECO:0000256" key="7">
    <source>
        <dbReference type="RuleBase" id="RU364138"/>
    </source>
</evidence>